<dbReference type="SMART" id="SM00893">
    <property type="entry name" value="ETF"/>
    <property type="match status" value="1"/>
</dbReference>
<dbReference type="Pfam" id="PF00766">
    <property type="entry name" value="ETF_alpha"/>
    <property type="match status" value="1"/>
</dbReference>
<organism evidence="5 6">
    <name type="scientific">Pyrobaculum islandicum (strain DSM 4184 / JCM 9189 / GEO3)</name>
    <dbReference type="NCBI Taxonomy" id="384616"/>
    <lineage>
        <taxon>Archaea</taxon>
        <taxon>Thermoproteota</taxon>
        <taxon>Thermoprotei</taxon>
        <taxon>Thermoproteales</taxon>
        <taxon>Thermoproteaceae</taxon>
        <taxon>Pyrobaculum</taxon>
    </lineage>
</organism>
<dbReference type="KEGG" id="pis:Pisl_0755"/>
<dbReference type="EMBL" id="CP000504">
    <property type="protein sequence ID" value="ABL87931.1"/>
    <property type="molecule type" value="Genomic_DNA"/>
</dbReference>
<dbReference type="InterPro" id="IPR029035">
    <property type="entry name" value="DHS-like_NAD/FAD-binding_dom"/>
</dbReference>
<name>A1RSJ9_PYRIL</name>
<proteinExistence type="inferred from homology"/>
<dbReference type="STRING" id="384616.Pisl_0755"/>
<keyword evidence="3" id="KW-0285">Flavoprotein</keyword>
<feature type="domain" description="Electron transfer flavoprotein alpha/beta-subunit N-terminal" evidence="4">
    <location>
        <begin position="3"/>
        <end position="172"/>
    </location>
</feature>
<dbReference type="GO" id="GO:0009055">
    <property type="term" value="F:electron transfer activity"/>
    <property type="evidence" value="ECO:0007669"/>
    <property type="project" value="InterPro"/>
</dbReference>
<dbReference type="SUPFAM" id="SSF52467">
    <property type="entry name" value="DHS-like NAD/FAD-binding domain"/>
    <property type="match status" value="1"/>
</dbReference>
<evidence type="ECO:0000259" key="4">
    <source>
        <dbReference type="SMART" id="SM00893"/>
    </source>
</evidence>
<evidence type="ECO:0000256" key="2">
    <source>
        <dbReference type="ARBA" id="ARBA00022448"/>
    </source>
</evidence>
<protein>
    <submittedName>
        <fullName evidence="5">Electron transfer flavoprotein, alpha subunit</fullName>
    </submittedName>
</protein>
<evidence type="ECO:0000313" key="6">
    <source>
        <dbReference type="Proteomes" id="UP000002595"/>
    </source>
</evidence>
<dbReference type="InterPro" id="IPR014730">
    <property type="entry name" value="ETF_a/b_N"/>
</dbReference>
<dbReference type="RefSeq" id="WP_011762507.1">
    <property type="nucleotide sequence ID" value="NC_008701.1"/>
</dbReference>
<dbReference type="OrthoDB" id="307696at2157"/>
<evidence type="ECO:0000256" key="3">
    <source>
        <dbReference type="ARBA" id="ARBA00022630"/>
    </source>
</evidence>
<keyword evidence="6" id="KW-1185">Reference proteome</keyword>
<dbReference type="InterPro" id="IPR014731">
    <property type="entry name" value="ETF_asu_C"/>
</dbReference>
<dbReference type="GO" id="GO:0033539">
    <property type="term" value="P:fatty acid beta-oxidation using acyl-CoA dehydrogenase"/>
    <property type="evidence" value="ECO:0007669"/>
    <property type="project" value="TreeGrafter"/>
</dbReference>
<dbReference type="GeneID" id="4616768"/>
<dbReference type="InterPro" id="IPR001308">
    <property type="entry name" value="ETF_a/FixB"/>
</dbReference>
<dbReference type="Gene3D" id="3.40.50.1220">
    <property type="entry name" value="TPP-binding domain"/>
    <property type="match status" value="1"/>
</dbReference>
<dbReference type="Pfam" id="PF01012">
    <property type="entry name" value="ETF"/>
    <property type="match status" value="1"/>
</dbReference>
<accession>A1RSJ9</accession>
<keyword evidence="2" id="KW-0813">Transport</keyword>
<sequence length="300" mass="32163">MKTLVVYPNKELLYAASTLGGEITALVFSQKEAEALAGKAHRILVAEIDPKSPDAVAEAVIKAFPGHDLVMLPSTKNARTVGGLIAQRLGAEFLTDVLSLRAEGGVIKAERYVFGNKAVATVEAQLPAVVSIALGRFQGEPPTVQSIVERVEEVAIAPKVKILSVEEKPRGAVKLEEAEIIVSVGRGFKKKEDLQMAFELAKVLGGQVGCSRPIAADLKWLPEEHWVGLSGKKVKPKLYLAIGISGQPQHIAGILDSRIIAAINNDPSAPIFQNADYGVVEDLYKIVPILINKISKLKAK</sequence>
<dbReference type="AlphaFoldDB" id="A1RSJ9"/>
<dbReference type="PANTHER" id="PTHR43153">
    <property type="entry name" value="ELECTRON TRANSFER FLAVOPROTEIN ALPHA"/>
    <property type="match status" value="1"/>
</dbReference>
<dbReference type="FunFam" id="3.40.50.1220:FF:000004">
    <property type="entry name" value="Electron transfer flavoprotein"/>
    <property type="match status" value="1"/>
</dbReference>
<dbReference type="Proteomes" id="UP000002595">
    <property type="component" value="Chromosome"/>
</dbReference>
<dbReference type="GO" id="GO:0050660">
    <property type="term" value="F:flavin adenine dinucleotide binding"/>
    <property type="evidence" value="ECO:0007669"/>
    <property type="project" value="InterPro"/>
</dbReference>
<dbReference type="PANTHER" id="PTHR43153:SF11">
    <property type="entry name" value="ELECTRON TRANSFER FLAVOPROTEIN, SUBUNIT ALPHA (ETFA)"/>
    <property type="match status" value="1"/>
</dbReference>
<dbReference type="HOGENOM" id="CLU_034178_0_1_2"/>
<dbReference type="eggNOG" id="arCOG00447">
    <property type="taxonomic scope" value="Archaea"/>
</dbReference>
<comment type="similarity">
    <text evidence="1">Belongs to the ETF alpha-subunit/FixB family.</text>
</comment>
<evidence type="ECO:0000313" key="5">
    <source>
        <dbReference type="EMBL" id="ABL87931.1"/>
    </source>
</evidence>
<evidence type="ECO:0000256" key="1">
    <source>
        <dbReference type="ARBA" id="ARBA00005817"/>
    </source>
</evidence>
<dbReference type="Gene3D" id="3.40.50.620">
    <property type="entry name" value="HUPs"/>
    <property type="match status" value="1"/>
</dbReference>
<reference evidence="5" key="1">
    <citation type="submission" date="2006-12" db="EMBL/GenBank/DDBJ databases">
        <title>Complete sequence of Pyrobaculum islandicum DSM 4184.</title>
        <authorList>
            <person name="Copeland A."/>
            <person name="Lucas S."/>
            <person name="Lapidus A."/>
            <person name="Barry K."/>
            <person name="Detter J.C."/>
            <person name="Glavina del Rio T."/>
            <person name="Dalin E."/>
            <person name="Tice H."/>
            <person name="Pitluck S."/>
            <person name="Meincke L."/>
            <person name="Brettin T."/>
            <person name="Bruce D."/>
            <person name="Han C."/>
            <person name="Tapia R."/>
            <person name="Gilna P."/>
            <person name="Schmutz J."/>
            <person name="Larimer F."/>
            <person name="Land M."/>
            <person name="Hauser L."/>
            <person name="Kyrpides N."/>
            <person name="Mikhailova N."/>
            <person name="Cozen A.E."/>
            <person name="Fitz-Gibbon S.T."/>
            <person name="House C.H."/>
            <person name="Saltikov C."/>
            <person name="Lowe T."/>
            <person name="Richardson P."/>
        </authorList>
    </citation>
    <scope>NUCLEOTIDE SEQUENCE [LARGE SCALE GENOMIC DNA]</scope>
    <source>
        <strain evidence="5">DSM 4184</strain>
    </source>
</reference>
<gene>
    <name evidence="5" type="ordered locus">Pisl_0755</name>
</gene>
<dbReference type="InterPro" id="IPR014729">
    <property type="entry name" value="Rossmann-like_a/b/a_fold"/>
</dbReference>
<dbReference type="PIRSF" id="PIRSF000089">
    <property type="entry name" value="Electra_flavoP_a"/>
    <property type="match status" value="1"/>
</dbReference>
<dbReference type="SUPFAM" id="SSF52402">
    <property type="entry name" value="Adenine nucleotide alpha hydrolases-like"/>
    <property type="match status" value="1"/>
</dbReference>